<dbReference type="AlphaFoldDB" id="A0A6J4T3U1"/>
<keyword evidence="1" id="KW-0805">Transcription regulation</keyword>
<name>A0A6J4T3U1_9SPHN</name>
<dbReference type="PROSITE" id="PS50042">
    <property type="entry name" value="CNMP_BINDING_3"/>
    <property type="match status" value="1"/>
</dbReference>
<evidence type="ECO:0000259" key="4">
    <source>
        <dbReference type="PROSITE" id="PS50042"/>
    </source>
</evidence>
<dbReference type="GO" id="GO:0003677">
    <property type="term" value="F:DNA binding"/>
    <property type="evidence" value="ECO:0007669"/>
    <property type="project" value="UniProtKB-KW"/>
</dbReference>
<dbReference type="GO" id="GO:0006355">
    <property type="term" value="P:regulation of DNA-templated transcription"/>
    <property type="evidence" value="ECO:0007669"/>
    <property type="project" value="InterPro"/>
</dbReference>
<dbReference type="EMBL" id="CADCVZ010000036">
    <property type="protein sequence ID" value="CAA9512415.1"/>
    <property type="molecule type" value="Genomic_DNA"/>
</dbReference>
<dbReference type="CDD" id="cd00038">
    <property type="entry name" value="CAP_ED"/>
    <property type="match status" value="1"/>
</dbReference>
<evidence type="ECO:0000256" key="1">
    <source>
        <dbReference type="ARBA" id="ARBA00023015"/>
    </source>
</evidence>
<dbReference type="InterPro" id="IPR012318">
    <property type="entry name" value="HTH_CRP"/>
</dbReference>
<evidence type="ECO:0000256" key="3">
    <source>
        <dbReference type="ARBA" id="ARBA00023163"/>
    </source>
</evidence>
<dbReference type="Gene3D" id="2.60.120.10">
    <property type="entry name" value="Jelly Rolls"/>
    <property type="match status" value="1"/>
</dbReference>
<dbReference type="RefSeq" id="WP_294173488.1">
    <property type="nucleotide sequence ID" value="NZ_CADCVZ010000036.1"/>
</dbReference>
<dbReference type="SUPFAM" id="SSF46785">
    <property type="entry name" value="Winged helix' DNA-binding domain"/>
    <property type="match status" value="1"/>
</dbReference>
<dbReference type="SUPFAM" id="SSF51206">
    <property type="entry name" value="cAMP-binding domain-like"/>
    <property type="match status" value="1"/>
</dbReference>
<gene>
    <name evidence="5" type="ORF">AVDCRST_MAG09-1693</name>
</gene>
<keyword evidence="2" id="KW-0238">DNA-binding</keyword>
<proteinExistence type="predicted"/>
<feature type="domain" description="Cyclic nucleotide-binding" evidence="4">
    <location>
        <begin position="21"/>
        <end position="105"/>
    </location>
</feature>
<evidence type="ECO:0000256" key="2">
    <source>
        <dbReference type="ARBA" id="ARBA00023125"/>
    </source>
</evidence>
<accession>A0A6J4T3U1</accession>
<dbReference type="InterPro" id="IPR000595">
    <property type="entry name" value="cNMP-bd_dom"/>
</dbReference>
<reference evidence="5" key="1">
    <citation type="submission" date="2020-02" db="EMBL/GenBank/DDBJ databases">
        <authorList>
            <person name="Meier V. D."/>
        </authorList>
    </citation>
    <scope>NUCLEOTIDE SEQUENCE</scope>
    <source>
        <strain evidence="5">AVDCRST_MAG09</strain>
    </source>
</reference>
<organism evidence="5">
    <name type="scientific">uncultured Sphingomonas sp</name>
    <dbReference type="NCBI Taxonomy" id="158754"/>
    <lineage>
        <taxon>Bacteria</taxon>
        <taxon>Pseudomonadati</taxon>
        <taxon>Pseudomonadota</taxon>
        <taxon>Alphaproteobacteria</taxon>
        <taxon>Sphingomonadales</taxon>
        <taxon>Sphingomonadaceae</taxon>
        <taxon>Sphingomonas</taxon>
        <taxon>environmental samples</taxon>
    </lineage>
</organism>
<dbReference type="InterPro" id="IPR014710">
    <property type="entry name" value="RmlC-like_jellyroll"/>
</dbReference>
<dbReference type="InterPro" id="IPR036390">
    <property type="entry name" value="WH_DNA-bd_sf"/>
</dbReference>
<dbReference type="Pfam" id="PF13545">
    <property type="entry name" value="HTH_Crp_2"/>
    <property type="match status" value="1"/>
</dbReference>
<evidence type="ECO:0000313" key="5">
    <source>
        <dbReference type="EMBL" id="CAA9512415.1"/>
    </source>
</evidence>
<protein>
    <recommendedName>
        <fullName evidence="4">Cyclic nucleotide-binding domain-containing protein</fullName>
    </recommendedName>
</protein>
<dbReference type="InterPro" id="IPR018490">
    <property type="entry name" value="cNMP-bd_dom_sf"/>
</dbReference>
<keyword evidence="3" id="KW-0804">Transcription</keyword>
<sequence length="251" mass="27716">MLKRIERDWVRPRLTSMNPDFLGQLAPVDRATIEPHLESVFVLRGEPLFRAADAGEHIYFPRGPLISVEQINRVEVALIGSEGLVGWPALVGCKYSPYHAIVRARDGIVLKIGTSALVAIASATPSLALVLSRFVNVISVQMAETIGAYAFHRIDMRIARWLLLRHDRLNGDDISVNHDEIADNLGTRRASITDCLHVIEGNGLVRCRRGRITIRDRAGLEALATGCYGAAESFYREISVASDETAAFVRC</sequence>